<feature type="transmembrane region" description="Helical" evidence="1">
    <location>
        <begin position="154"/>
        <end position="178"/>
    </location>
</feature>
<keyword evidence="2" id="KW-0732">Signal</keyword>
<evidence type="ECO:0000313" key="4">
    <source>
        <dbReference type="Proteomes" id="UP000315295"/>
    </source>
</evidence>
<organism evidence="3 4">
    <name type="scientific">Malus baccata</name>
    <name type="common">Siberian crab apple</name>
    <name type="synonym">Pyrus baccata</name>
    <dbReference type="NCBI Taxonomy" id="106549"/>
    <lineage>
        <taxon>Eukaryota</taxon>
        <taxon>Viridiplantae</taxon>
        <taxon>Streptophyta</taxon>
        <taxon>Embryophyta</taxon>
        <taxon>Tracheophyta</taxon>
        <taxon>Spermatophyta</taxon>
        <taxon>Magnoliopsida</taxon>
        <taxon>eudicotyledons</taxon>
        <taxon>Gunneridae</taxon>
        <taxon>Pentapetalae</taxon>
        <taxon>rosids</taxon>
        <taxon>fabids</taxon>
        <taxon>Rosales</taxon>
        <taxon>Rosaceae</taxon>
        <taxon>Amygdaloideae</taxon>
        <taxon>Maleae</taxon>
        <taxon>Malus</taxon>
    </lineage>
</organism>
<dbReference type="Proteomes" id="UP000315295">
    <property type="component" value="Unassembled WGS sequence"/>
</dbReference>
<feature type="transmembrane region" description="Helical" evidence="1">
    <location>
        <begin position="232"/>
        <end position="257"/>
    </location>
</feature>
<sequence length="294" mass="32423">MSCIILLIISLSSILLVSNVYSIKPLLIDFTLNAALLPSTVAGTPDYNHLLVTLKEDLRLFAGLEWLFISASCFASLFFTTASILASGVTYRGQDLSVKELLSRAVKSLKRPFVTWFYIALLDLGFYLFIIGFLLPLLLTFDLTYTTPAFSKTIFLLALVFQAYLAVVWNLALVVSVLEEKSGIEALGKAGQLIKGSTLRGFFLNLLSGAFSLLVFYGWHKTGTTVKSLNEATISLLLMNLISCFIRMSMLMIYTVLYHKCKETHGEELEMQGSTEYTKVATSASTPLISADVA</sequence>
<dbReference type="PANTHER" id="PTHR33133:SF1">
    <property type="entry name" value="EXPRESSED PROTEIN-RELATED"/>
    <property type="match status" value="1"/>
</dbReference>
<dbReference type="PANTHER" id="PTHR33133">
    <property type="entry name" value="OS08G0107100 PROTEIN-RELATED"/>
    <property type="match status" value="1"/>
</dbReference>
<feature type="transmembrane region" description="Helical" evidence="1">
    <location>
        <begin position="113"/>
        <end position="134"/>
    </location>
</feature>
<protein>
    <recommendedName>
        <fullName evidence="5">Transmembrane protein</fullName>
    </recommendedName>
</protein>
<dbReference type="STRING" id="106549.A0A540NGN0"/>
<feature type="transmembrane region" description="Helical" evidence="1">
    <location>
        <begin position="66"/>
        <end position="92"/>
    </location>
</feature>
<keyword evidence="1" id="KW-0472">Membrane</keyword>
<evidence type="ECO:0008006" key="5">
    <source>
        <dbReference type="Google" id="ProtNLM"/>
    </source>
</evidence>
<keyword evidence="4" id="KW-1185">Reference proteome</keyword>
<feature type="chain" id="PRO_5022040935" description="Transmembrane protein" evidence="2">
    <location>
        <begin position="23"/>
        <end position="294"/>
    </location>
</feature>
<evidence type="ECO:0000313" key="3">
    <source>
        <dbReference type="EMBL" id="TQE10192.1"/>
    </source>
</evidence>
<keyword evidence="1" id="KW-0812">Transmembrane</keyword>
<dbReference type="AlphaFoldDB" id="A0A540NGN0"/>
<evidence type="ECO:0000256" key="1">
    <source>
        <dbReference type="SAM" id="Phobius"/>
    </source>
</evidence>
<comment type="caution">
    <text evidence="3">The sequence shown here is derived from an EMBL/GenBank/DDBJ whole genome shotgun (WGS) entry which is preliminary data.</text>
</comment>
<feature type="transmembrane region" description="Helical" evidence="1">
    <location>
        <begin position="199"/>
        <end position="220"/>
    </location>
</feature>
<keyword evidence="1" id="KW-1133">Transmembrane helix</keyword>
<evidence type="ECO:0000256" key="2">
    <source>
        <dbReference type="SAM" id="SignalP"/>
    </source>
</evidence>
<reference evidence="3 4" key="1">
    <citation type="journal article" date="2019" name="G3 (Bethesda)">
        <title>Sequencing of a Wild Apple (Malus baccata) Genome Unravels the Differences Between Cultivated and Wild Apple Species Regarding Disease Resistance and Cold Tolerance.</title>
        <authorList>
            <person name="Chen X."/>
        </authorList>
    </citation>
    <scope>NUCLEOTIDE SEQUENCE [LARGE SCALE GENOMIC DNA]</scope>
    <source>
        <strain evidence="4">cv. Shandingzi</strain>
        <tissue evidence="3">Leaves</tissue>
    </source>
</reference>
<dbReference type="EMBL" id="VIEB01000045">
    <property type="protein sequence ID" value="TQE10192.1"/>
    <property type="molecule type" value="Genomic_DNA"/>
</dbReference>
<name>A0A540NGN0_MALBA</name>
<accession>A0A540NGN0</accession>
<proteinExistence type="predicted"/>
<gene>
    <name evidence="3" type="ORF">C1H46_004164</name>
</gene>
<feature type="signal peptide" evidence="2">
    <location>
        <begin position="1"/>
        <end position="22"/>
    </location>
</feature>